<keyword evidence="1" id="KW-1133">Transmembrane helix</keyword>
<dbReference type="RefSeq" id="WP_354189782.1">
    <property type="nucleotide sequence ID" value="NZ_JBEPLI010000008.1"/>
</dbReference>
<name>A0ABV2HH89_9HYPH</name>
<accession>A0ABV2HH89</accession>
<organism evidence="2 3">
    <name type="scientific">Bartonella silvatica</name>
    <dbReference type="NCBI Taxonomy" id="357760"/>
    <lineage>
        <taxon>Bacteria</taxon>
        <taxon>Pseudomonadati</taxon>
        <taxon>Pseudomonadota</taxon>
        <taxon>Alphaproteobacteria</taxon>
        <taxon>Hyphomicrobiales</taxon>
        <taxon>Bartonellaceae</taxon>
        <taxon>Bartonella</taxon>
    </lineage>
</organism>
<proteinExistence type="predicted"/>
<dbReference type="Proteomes" id="UP001549086">
    <property type="component" value="Unassembled WGS sequence"/>
</dbReference>
<gene>
    <name evidence="2" type="ORF">ABID23_000968</name>
</gene>
<protein>
    <submittedName>
        <fullName evidence="2">Uncharacterized protein</fullName>
    </submittedName>
</protein>
<evidence type="ECO:0000313" key="3">
    <source>
        <dbReference type="Proteomes" id="UP001549086"/>
    </source>
</evidence>
<keyword evidence="1" id="KW-0472">Membrane</keyword>
<keyword evidence="3" id="KW-1185">Reference proteome</keyword>
<evidence type="ECO:0000256" key="1">
    <source>
        <dbReference type="SAM" id="Phobius"/>
    </source>
</evidence>
<comment type="caution">
    <text evidence="2">The sequence shown here is derived from an EMBL/GenBank/DDBJ whole genome shotgun (WGS) entry which is preliminary data.</text>
</comment>
<keyword evidence="1" id="KW-0812">Transmembrane</keyword>
<dbReference type="EMBL" id="JBEPLI010000008">
    <property type="protein sequence ID" value="MET3589880.1"/>
    <property type="molecule type" value="Genomic_DNA"/>
</dbReference>
<reference evidence="2 3" key="1">
    <citation type="submission" date="2024-06" db="EMBL/GenBank/DDBJ databases">
        <title>Genomic Encyclopedia of Type Strains, Phase IV (KMG-IV): sequencing the most valuable type-strain genomes for metagenomic binning, comparative biology and taxonomic classification.</title>
        <authorList>
            <person name="Goeker M."/>
        </authorList>
    </citation>
    <scope>NUCLEOTIDE SEQUENCE [LARGE SCALE GENOMIC DNA]</scope>
    <source>
        <strain evidence="2 3">DSM 23649</strain>
    </source>
</reference>
<evidence type="ECO:0000313" key="2">
    <source>
        <dbReference type="EMBL" id="MET3589880.1"/>
    </source>
</evidence>
<sequence>MVVEAGGITVGMWLAACVDLWLGGIFCTRMGGNKGPFFCVRLRGCIGEL</sequence>
<feature type="transmembrane region" description="Helical" evidence="1">
    <location>
        <begin position="6"/>
        <end position="27"/>
    </location>
</feature>